<dbReference type="PROSITE" id="PS50835">
    <property type="entry name" value="IG_LIKE"/>
    <property type="match status" value="2"/>
</dbReference>
<dbReference type="PANTHER" id="PTHR45889">
    <property type="entry name" value="IG-LIKE DOMAIN-CONTAINING PROTEIN"/>
    <property type="match status" value="1"/>
</dbReference>
<evidence type="ECO:0000313" key="5">
    <source>
        <dbReference type="RefSeq" id="XP_022112052.1"/>
    </source>
</evidence>
<gene>
    <name evidence="5" type="primary">LOC110991149</name>
</gene>
<dbReference type="PANTHER" id="PTHR45889:SF8">
    <property type="entry name" value="IG-LIKE DOMAIN-CONTAINING PROTEIN"/>
    <property type="match status" value="1"/>
</dbReference>
<dbReference type="Proteomes" id="UP000694845">
    <property type="component" value="Unplaced"/>
</dbReference>
<keyword evidence="1" id="KW-1133">Transmembrane helix</keyword>
<organism evidence="4 5">
    <name type="scientific">Acanthaster planci</name>
    <name type="common">Crown-of-thorns starfish</name>
    <dbReference type="NCBI Taxonomy" id="133434"/>
    <lineage>
        <taxon>Eukaryota</taxon>
        <taxon>Metazoa</taxon>
        <taxon>Echinodermata</taxon>
        <taxon>Eleutherozoa</taxon>
        <taxon>Asterozoa</taxon>
        <taxon>Asteroidea</taxon>
        <taxon>Valvatacea</taxon>
        <taxon>Valvatida</taxon>
        <taxon>Acanthasteridae</taxon>
        <taxon>Acanthaster</taxon>
    </lineage>
</organism>
<protein>
    <submittedName>
        <fullName evidence="5">Neural cell adhesion molecule 1-A-like</fullName>
    </submittedName>
</protein>
<feature type="signal peptide" evidence="2">
    <location>
        <begin position="1"/>
        <end position="22"/>
    </location>
</feature>
<dbReference type="CDD" id="cd00096">
    <property type="entry name" value="Ig"/>
    <property type="match status" value="1"/>
</dbReference>
<dbReference type="InterPro" id="IPR013783">
    <property type="entry name" value="Ig-like_fold"/>
</dbReference>
<keyword evidence="1" id="KW-0812">Transmembrane</keyword>
<feature type="domain" description="Ig-like" evidence="3">
    <location>
        <begin position="26"/>
        <end position="120"/>
    </location>
</feature>
<dbReference type="OMA" id="QCIVEGF"/>
<proteinExistence type="predicted"/>
<dbReference type="SUPFAM" id="SSF48726">
    <property type="entry name" value="Immunoglobulin"/>
    <property type="match status" value="3"/>
</dbReference>
<dbReference type="AlphaFoldDB" id="A0A8B8A3U6"/>
<evidence type="ECO:0000313" key="4">
    <source>
        <dbReference type="Proteomes" id="UP000694845"/>
    </source>
</evidence>
<evidence type="ECO:0000256" key="2">
    <source>
        <dbReference type="SAM" id="SignalP"/>
    </source>
</evidence>
<dbReference type="GeneID" id="110991149"/>
<keyword evidence="1" id="KW-0472">Membrane</keyword>
<keyword evidence="2" id="KW-0732">Signal</keyword>
<dbReference type="InterPro" id="IPR003599">
    <property type="entry name" value="Ig_sub"/>
</dbReference>
<reference evidence="5" key="1">
    <citation type="submission" date="2025-08" db="UniProtKB">
        <authorList>
            <consortium name="RefSeq"/>
        </authorList>
    </citation>
    <scope>IDENTIFICATION</scope>
</reference>
<dbReference type="InterPro" id="IPR036179">
    <property type="entry name" value="Ig-like_dom_sf"/>
</dbReference>
<dbReference type="SMART" id="SM00409">
    <property type="entry name" value="IG"/>
    <property type="match status" value="2"/>
</dbReference>
<dbReference type="RefSeq" id="XP_022112052.1">
    <property type="nucleotide sequence ID" value="XM_022256360.1"/>
</dbReference>
<feature type="transmembrane region" description="Helical" evidence="1">
    <location>
        <begin position="348"/>
        <end position="368"/>
    </location>
</feature>
<feature type="chain" id="PRO_5034295914" evidence="2">
    <location>
        <begin position="23"/>
        <end position="369"/>
    </location>
</feature>
<accession>A0A8B8A3U6</accession>
<sequence>MKCRMHHLLLVVTLQFLSSTLAQFEPRTSYVRISPPEGIQSLQGLHQKLRCDASYMGEPVDIVWSKNDQEIPDTNPRITIDENVNRMDTASFSILTILNTRVSDSGRYSCRVMPPGRGISTVIVTIYERPQVSGSPAQLLSPDKNMTLMCQMTPDLVEYGAKIFWHKEGRFVGTRGFIDVDANGSPDVFISPNGSLTIINPQPVFGGTYTCRVRYTVYGRINYLSNDIKVYVNISVQTEPYNWYNANSRRPLQLQCIVEGFPYAEVFWSYQGNRIWGSDMVNNVTLMTRPLDHVTMLSTLSIRRLPGNFNVTHFMCTGSNQFGVDQKVASVVNTERVFSPYGIGASSAVMQSATVCVITLILCVLLIMN</sequence>
<name>A0A8B8A3U6_ACAPL</name>
<evidence type="ECO:0000259" key="3">
    <source>
        <dbReference type="PROSITE" id="PS50835"/>
    </source>
</evidence>
<dbReference type="OrthoDB" id="6370831at2759"/>
<dbReference type="Pfam" id="PF13927">
    <property type="entry name" value="Ig_3"/>
    <property type="match status" value="1"/>
</dbReference>
<feature type="domain" description="Ig-like" evidence="3">
    <location>
        <begin position="130"/>
        <end position="222"/>
    </location>
</feature>
<dbReference type="Gene3D" id="2.60.40.10">
    <property type="entry name" value="Immunoglobulins"/>
    <property type="match status" value="3"/>
</dbReference>
<evidence type="ECO:0000256" key="1">
    <source>
        <dbReference type="SAM" id="Phobius"/>
    </source>
</evidence>
<dbReference type="KEGG" id="aplc:110991149"/>
<keyword evidence="4" id="KW-1185">Reference proteome</keyword>
<dbReference type="InterPro" id="IPR007110">
    <property type="entry name" value="Ig-like_dom"/>
</dbReference>